<dbReference type="Pfam" id="PF01882">
    <property type="entry name" value="DUF58"/>
    <property type="match status" value="1"/>
</dbReference>
<keyword evidence="4" id="KW-1185">Reference proteome</keyword>
<feature type="compositionally biased region" description="Basic and acidic residues" evidence="1">
    <location>
        <begin position="331"/>
        <end position="340"/>
    </location>
</feature>
<proteinExistence type="predicted"/>
<evidence type="ECO:0000259" key="2">
    <source>
        <dbReference type="Pfam" id="PF01882"/>
    </source>
</evidence>
<gene>
    <name evidence="3" type="ORF">ACFQEV_03415</name>
</gene>
<dbReference type="Proteomes" id="UP001596408">
    <property type="component" value="Unassembled WGS sequence"/>
</dbReference>
<accession>A0ABD5TZ06</accession>
<dbReference type="RefSeq" id="WP_379692634.1">
    <property type="nucleotide sequence ID" value="NZ_JBHSXH010000009.1"/>
</dbReference>
<dbReference type="AlphaFoldDB" id="A0ABD5TZ06"/>
<name>A0ABD5TZ06_9EURY</name>
<dbReference type="InterPro" id="IPR002881">
    <property type="entry name" value="DUF58"/>
</dbReference>
<comment type="caution">
    <text evidence="3">The sequence shown here is derived from an EMBL/GenBank/DDBJ whole genome shotgun (WGS) entry which is preliminary data.</text>
</comment>
<protein>
    <submittedName>
        <fullName evidence="3">DUF58 domain-containing protein</fullName>
    </submittedName>
</protein>
<dbReference type="PANTHER" id="PTHR34351:SF1">
    <property type="entry name" value="SLR1927 PROTEIN"/>
    <property type="match status" value="1"/>
</dbReference>
<evidence type="ECO:0000313" key="4">
    <source>
        <dbReference type="Proteomes" id="UP001596408"/>
    </source>
</evidence>
<organism evidence="3 4">
    <name type="scientific">Halopelagius fulvigenes</name>
    <dbReference type="NCBI Taxonomy" id="1198324"/>
    <lineage>
        <taxon>Archaea</taxon>
        <taxon>Methanobacteriati</taxon>
        <taxon>Methanobacteriota</taxon>
        <taxon>Stenosarchaea group</taxon>
        <taxon>Halobacteria</taxon>
        <taxon>Halobacteriales</taxon>
        <taxon>Haloferacaceae</taxon>
    </lineage>
</organism>
<sequence length="340" mass="35916">MRPTRRGVALLVVVASGVVLAAVFGPRALNALVLPAVVALAAAAVQVYRADPPRVERRTPAADFPGTAGAVTLSLESERSYPATVTDELPAALDGDSTLDVVVGGEPVSYGVTYRTRGEHEIGPLSLVARDVLGLAKREMVARGTDSVVVYPPVRRLTRSATQDLSSLHDPEPSNRRDEFDHLREYARGDSLRDVHWKSSAKRSDLIVKEYVPESDTESVLLSAGGVRSAGDRMAEAAATLSVRLVRNGVPVTLSTPSGVVEAPVGDERTLLEHLARAESGRVPNESADVVVRAGESNTAVVVGGEETTFESLVGDESGEATGFEGGDANRTARFEEVTA</sequence>
<evidence type="ECO:0000313" key="3">
    <source>
        <dbReference type="EMBL" id="MFC6824044.1"/>
    </source>
</evidence>
<dbReference type="EMBL" id="JBHSXH010000009">
    <property type="protein sequence ID" value="MFC6824044.1"/>
    <property type="molecule type" value="Genomic_DNA"/>
</dbReference>
<reference evidence="3 4" key="1">
    <citation type="journal article" date="2019" name="Int. J. Syst. Evol. Microbiol.">
        <title>The Global Catalogue of Microorganisms (GCM) 10K type strain sequencing project: providing services to taxonomists for standard genome sequencing and annotation.</title>
        <authorList>
            <consortium name="The Broad Institute Genomics Platform"/>
            <consortium name="The Broad Institute Genome Sequencing Center for Infectious Disease"/>
            <person name="Wu L."/>
            <person name="Ma J."/>
        </authorList>
    </citation>
    <scope>NUCLEOTIDE SEQUENCE [LARGE SCALE GENOMIC DNA]</scope>
    <source>
        <strain evidence="3 4">YIM 94188</strain>
    </source>
</reference>
<evidence type="ECO:0000256" key="1">
    <source>
        <dbReference type="SAM" id="MobiDB-lite"/>
    </source>
</evidence>
<feature type="region of interest" description="Disordered" evidence="1">
    <location>
        <begin position="316"/>
        <end position="340"/>
    </location>
</feature>
<dbReference type="PANTHER" id="PTHR34351">
    <property type="entry name" value="SLR1927 PROTEIN-RELATED"/>
    <property type="match status" value="1"/>
</dbReference>
<feature type="domain" description="DUF58" evidence="2">
    <location>
        <begin position="183"/>
        <end position="278"/>
    </location>
</feature>